<evidence type="ECO:0008006" key="5">
    <source>
        <dbReference type="Google" id="ProtNLM"/>
    </source>
</evidence>
<evidence type="ECO:0000313" key="3">
    <source>
        <dbReference type="Proteomes" id="UP000237923"/>
    </source>
</evidence>
<proteinExistence type="predicted"/>
<dbReference type="KEGG" id="lsu:A6B45_04015"/>
<organism evidence="2 3">
    <name type="scientific">Leuconostoc suionicum</name>
    <dbReference type="NCBI Taxonomy" id="1511761"/>
    <lineage>
        <taxon>Bacteria</taxon>
        <taxon>Bacillati</taxon>
        <taxon>Bacillota</taxon>
        <taxon>Bacilli</taxon>
        <taxon>Lactobacillales</taxon>
        <taxon>Lactobacillaceae</taxon>
        <taxon>Leuconostoc</taxon>
    </lineage>
</organism>
<dbReference type="PANTHER" id="PTHR35332">
    <property type="entry name" value="REGULATION OF ENOLASE PROTEIN 1"/>
    <property type="match status" value="1"/>
</dbReference>
<dbReference type="Gene3D" id="2.60.120.200">
    <property type="match status" value="1"/>
</dbReference>
<evidence type="ECO:0000313" key="4">
    <source>
        <dbReference type="Proteomes" id="UP000239237"/>
    </source>
</evidence>
<reference evidence="2 3" key="1">
    <citation type="submission" date="2018-02" db="EMBL/GenBank/DDBJ databases">
        <authorList>
            <person name="Cohen D.B."/>
            <person name="Kent A.D."/>
        </authorList>
    </citation>
    <scope>NUCLEOTIDE SEQUENCE [LARGE SCALE GENOMIC DNA]</scope>
    <source>
        <strain evidence="2 3">CECT 9216</strain>
    </source>
</reference>
<dbReference type="InterPro" id="IPR015987">
    <property type="entry name" value="UCP022704"/>
</dbReference>
<dbReference type="SUPFAM" id="SSF49899">
    <property type="entry name" value="Concanavalin A-like lectins/glucanases"/>
    <property type="match status" value="1"/>
</dbReference>
<protein>
    <recommendedName>
        <fullName evidence="5">DUF1349 domain-containing protein</fullName>
    </recommendedName>
</protein>
<dbReference type="PANTHER" id="PTHR35332:SF2">
    <property type="entry name" value="REGULATION OF ENOLASE PROTEIN 1"/>
    <property type="match status" value="1"/>
</dbReference>
<evidence type="ECO:0000313" key="1">
    <source>
        <dbReference type="EMBL" id="SPD91711.1"/>
    </source>
</evidence>
<dbReference type="RefSeq" id="WP_072613465.1">
    <property type="nucleotide sequence ID" value="NZ_AP017935.1"/>
</dbReference>
<dbReference type="InterPro" id="IPR009784">
    <property type="entry name" value="DUF1349"/>
</dbReference>
<dbReference type="EMBL" id="OKQR01000001">
    <property type="protein sequence ID" value="SPD91711.1"/>
    <property type="molecule type" value="Genomic_DNA"/>
</dbReference>
<accession>A0A2N9K9D0</accession>
<dbReference type="InterPro" id="IPR013320">
    <property type="entry name" value="ConA-like_dom_sf"/>
</dbReference>
<gene>
    <name evidence="1" type="ORF">LES8486_00695</name>
    <name evidence="2" type="ORF">LES9216_00842</name>
</gene>
<dbReference type="AlphaFoldDB" id="A0A2N9K9D0"/>
<dbReference type="EMBL" id="OKQU01000001">
    <property type="protein sequence ID" value="SPE06990.1"/>
    <property type="molecule type" value="Genomic_DNA"/>
</dbReference>
<dbReference type="PIRSF" id="PIRSF022704">
    <property type="entry name" value="UCP022704"/>
    <property type="match status" value="1"/>
</dbReference>
<sequence length="191" mass="22055">MLKNFTWVNEPKKFTISSNNQLELITENGTDLWQRTHYGFSVTNAPMFMESVTSKNFTFSVKTAFQSNFLYDQCGIIVYIDNDNWAKFSSEFENTSFQRLGGVVTKSGYSDWATTDISSKINEIYYRINRQENDFIVEASYDGENYFQLRIFNLNYDEPITKISIGVYGCSPQGDGFKSTFTNFVLSENNN</sequence>
<name>A0A2N9K9D0_9LACO</name>
<reference evidence="1 4" key="2">
    <citation type="submission" date="2018-02" db="EMBL/GenBank/DDBJ databases">
        <authorList>
            <person name="Rodrigo-Torres L."/>
            <person name="Arahal R. D."/>
            <person name="Lucena T."/>
        </authorList>
    </citation>
    <scope>NUCLEOTIDE SEQUENCE [LARGE SCALE GENOMIC DNA]</scope>
    <source>
        <strain evidence="1 4">CECT 8486</strain>
    </source>
</reference>
<dbReference type="Proteomes" id="UP000239237">
    <property type="component" value="Unassembled WGS sequence"/>
</dbReference>
<dbReference type="Pfam" id="PF07081">
    <property type="entry name" value="DUF1349"/>
    <property type="match status" value="1"/>
</dbReference>
<dbReference type="GeneID" id="99673946"/>
<dbReference type="Proteomes" id="UP000237923">
    <property type="component" value="Unassembled WGS sequence"/>
</dbReference>
<evidence type="ECO:0000313" key="2">
    <source>
        <dbReference type="EMBL" id="SPE06990.1"/>
    </source>
</evidence>
<keyword evidence="4" id="KW-1185">Reference proteome</keyword>